<gene>
    <name evidence="1" type="ORF">WUBG_19234</name>
</gene>
<sequence length="83" mass="8939">MNSLCSIQYAFINGLTETNEFSQEVASEGLGVIFELGSEEQKKVMVKELVNTLSTGRKQINPVAPDTLLFSKNELGASPMGSA</sequence>
<organism evidence="1 2">
    <name type="scientific">Wuchereria bancrofti</name>
    <dbReference type="NCBI Taxonomy" id="6293"/>
    <lineage>
        <taxon>Eukaryota</taxon>
        <taxon>Metazoa</taxon>
        <taxon>Ecdysozoa</taxon>
        <taxon>Nematoda</taxon>
        <taxon>Chromadorea</taxon>
        <taxon>Rhabditida</taxon>
        <taxon>Spirurina</taxon>
        <taxon>Spiruromorpha</taxon>
        <taxon>Filarioidea</taxon>
        <taxon>Onchocercidae</taxon>
        <taxon>Wuchereria</taxon>
    </lineage>
</organism>
<dbReference type="Proteomes" id="UP000004810">
    <property type="component" value="Unassembled WGS sequence"/>
</dbReference>
<dbReference type="EMBL" id="ADBV01025228">
    <property type="protein sequence ID" value="EJW69858.1"/>
    <property type="molecule type" value="Genomic_DNA"/>
</dbReference>
<comment type="caution">
    <text evidence="1">The sequence shown here is derived from an EMBL/GenBank/DDBJ whole genome shotgun (WGS) entry which is preliminary data.</text>
</comment>
<name>J9DJR0_WUCBA</name>
<evidence type="ECO:0000313" key="1">
    <source>
        <dbReference type="EMBL" id="EJW69858.1"/>
    </source>
</evidence>
<protein>
    <submittedName>
        <fullName evidence="1">Uncharacterized protein</fullName>
    </submittedName>
</protein>
<evidence type="ECO:0000313" key="2">
    <source>
        <dbReference type="Proteomes" id="UP000004810"/>
    </source>
</evidence>
<accession>J9DJR0</accession>
<proteinExistence type="predicted"/>
<reference evidence="2" key="1">
    <citation type="submission" date="2012-08" db="EMBL/GenBank/DDBJ databases">
        <title>The Genome Sequence of Wuchereria bancrofti.</title>
        <authorList>
            <person name="Nutman T.B."/>
            <person name="Fink D.L."/>
            <person name="Russ C."/>
            <person name="Young S."/>
            <person name="Zeng Q."/>
            <person name="Koehrsen M."/>
            <person name="Alvarado L."/>
            <person name="Berlin A."/>
            <person name="Chapman S.B."/>
            <person name="Chen Z."/>
            <person name="Freedman E."/>
            <person name="Gellesch M."/>
            <person name="Goldberg J."/>
            <person name="Griggs A."/>
            <person name="Gujja S."/>
            <person name="Heilman E.R."/>
            <person name="Heiman D."/>
            <person name="Hepburn T."/>
            <person name="Howarth C."/>
            <person name="Jen D."/>
            <person name="Larson L."/>
            <person name="Lewis B."/>
            <person name="Mehta T."/>
            <person name="Park D."/>
            <person name="Pearson M."/>
            <person name="Roberts A."/>
            <person name="Saif S."/>
            <person name="Shea T."/>
            <person name="Shenoy N."/>
            <person name="Sisk P."/>
            <person name="Stolte C."/>
            <person name="Sykes S."/>
            <person name="Walk T."/>
            <person name="White J."/>
            <person name="Yandava C."/>
            <person name="Haas B."/>
            <person name="Henn M.R."/>
            <person name="Nusbaum C."/>
            <person name="Birren B."/>
        </authorList>
    </citation>
    <scope>NUCLEOTIDE SEQUENCE [LARGE SCALE GENOMIC DNA]</scope>
    <source>
        <strain evidence="2">NA</strain>
    </source>
</reference>
<dbReference type="AlphaFoldDB" id="J9DJR0"/>